<protein>
    <submittedName>
        <fullName evidence="6">Polysaccharide biosynthesis protein</fullName>
        <ecNumber evidence="6">2.6.1.87</ecNumber>
    </submittedName>
</protein>
<feature type="active site" description="Proton acceptor" evidence="3">
    <location>
        <position position="183"/>
    </location>
</feature>
<name>A0A378LLV6_9GAMM</name>
<dbReference type="InterPro" id="IPR000653">
    <property type="entry name" value="DegT/StrS_aminotransferase"/>
</dbReference>
<dbReference type="FunFam" id="3.40.640.10:FF:000037">
    <property type="entry name" value="dTDP-4-amino-4,6-dideoxygalactose transaminase"/>
    <property type="match status" value="1"/>
</dbReference>
<evidence type="ECO:0000313" key="7">
    <source>
        <dbReference type="Proteomes" id="UP000255297"/>
    </source>
</evidence>
<sequence length="380" mass="43015">MNRITFNRPYKTGKEIQYIAEAHSYNHLSGDGQFTKRCHTWLEEETNCTKALLTHSCTAALEIAALLLNIQPDDEIIMPSYTFVSTANAFVLQRGKPVFIDIREDTLNINEQLIEAAITPKTKAIVPVHYAGVSCEMDVITEIAKRHGLMVIEDAAQGIMAKYKDKVLGSIGDLGAYSFHETKNIISGEGGALLVNNPEMALRAEIIREKGTNRSQFLRGDVDKYTWHDVGSSYLPSEIIAAFLYAQLEDAESITYRRISIWNHYHQLLKPLEEAGILRRPIIPAHCQHNAHMYYIILSPEFDRQIIINRLKEQGIHLISHYVPLHSSKAGQCFGKTHGDLTLTDSLSERILRLPLWIGLTQEQQERVVEELHKAVTRGF</sequence>
<comment type="similarity">
    <text evidence="2 5">Belongs to the DegT/DnrJ/EryC1 family.</text>
</comment>
<dbReference type="Proteomes" id="UP000255297">
    <property type="component" value="Unassembled WGS sequence"/>
</dbReference>
<gene>
    <name evidence="6" type="primary">arnB_1</name>
    <name evidence="6" type="ORF">NCTC11532_00166</name>
</gene>
<dbReference type="RefSeq" id="WP_031567075.1">
    <property type="nucleotide sequence ID" value="NZ_CAAAIS010000005.1"/>
</dbReference>
<dbReference type="EMBL" id="UGPB01000001">
    <property type="protein sequence ID" value="STY28005.1"/>
    <property type="molecule type" value="Genomic_DNA"/>
</dbReference>
<evidence type="ECO:0000256" key="3">
    <source>
        <dbReference type="PIRSR" id="PIRSR000390-1"/>
    </source>
</evidence>
<dbReference type="GO" id="GO:0030170">
    <property type="term" value="F:pyridoxal phosphate binding"/>
    <property type="evidence" value="ECO:0007669"/>
    <property type="project" value="TreeGrafter"/>
</dbReference>
<dbReference type="InterPro" id="IPR015421">
    <property type="entry name" value="PyrdxlP-dep_Trfase_major"/>
</dbReference>
<keyword evidence="6" id="KW-0808">Transferase</keyword>
<evidence type="ECO:0000256" key="2">
    <source>
        <dbReference type="ARBA" id="ARBA00037999"/>
    </source>
</evidence>
<proteinExistence type="inferred from homology"/>
<accession>A0A378LLV6</accession>
<dbReference type="Gene3D" id="3.40.640.10">
    <property type="entry name" value="Type I PLP-dependent aspartate aminotransferase-like (Major domain)"/>
    <property type="match status" value="1"/>
</dbReference>
<dbReference type="NCBIfam" id="NF008687">
    <property type="entry name" value="PRK11706.1"/>
    <property type="match status" value="1"/>
</dbReference>
<keyword evidence="6" id="KW-0032">Aminotransferase</keyword>
<evidence type="ECO:0000256" key="5">
    <source>
        <dbReference type="RuleBase" id="RU004508"/>
    </source>
</evidence>
<dbReference type="InterPro" id="IPR012749">
    <property type="entry name" value="WecE-like"/>
</dbReference>
<evidence type="ECO:0000256" key="1">
    <source>
        <dbReference type="ARBA" id="ARBA00022898"/>
    </source>
</evidence>
<dbReference type="GO" id="GO:0000271">
    <property type="term" value="P:polysaccharide biosynthetic process"/>
    <property type="evidence" value="ECO:0007669"/>
    <property type="project" value="TreeGrafter"/>
</dbReference>
<dbReference type="PANTHER" id="PTHR30244:SF34">
    <property type="entry name" value="DTDP-4-AMINO-4,6-DIDEOXYGALACTOSE TRANSAMINASE"/>
    <property type="match status" value="1"/>
</dbReference>
<dbReference type="EC" id="2.6.1.87" evidence="6"/>
<evidence type="ECO:0000313" key="6">
    <source>
        <dbReference type="EMBL" id="STY28005.1"/>
    </source>
</evidence>
<dbReference type="NCBIfam" id="TIGR02379">
    <property type="entry name" value="ECA_wecE"/>
    <property type="match status" value="1"/>
</dbReference>
<keyword evidence="7" id="KW-1185">Reference proteome</keyword>
<dbReference type="OrthoDB" id="9804264at2"/>
<dbReference type="InterPro" id="IPR015424">
    <property type="entry name" value="PyrdxlP-dep_Trfase"/>
</dbReference>
<dbReference type="AlphaFoldDB" id="A0A378LLV6"/>
<dbReference type="STRING" id="1122170.GCA_000701265_01723"/>
<dbReference type="SUPFAM" id="SSF53383">
    <property type="entry name" value="PLP-dependent transferases"/>
    <property type="match status" value="1"/>
</dbReference>
<reference evidence="6 7" key="1">
    <citation type="submission" date="2018-06" db="EMBL/GenBank/DDBJ databases">
        <authorList>
            <consortium name="Pathogen Informatics"/>
            <person name="Doyle S."/>
        </authorList>
    </citation>
    <scope>NUCLEOTIDE SEQUENCE [LARGE SCALE GENOMIC DNA]</scope>
    <source>
        <strain evidence="6 7">NCTC11532</strain>
    </source>
</reference>
<keyword evidence="1 4" id="KW-0663">Pyridoxal phosphate</keyword>
<organism evidence="6 7">
    <name type="scientific">Legionella wadsworthii</name>
    <dbReference type="NCBI Taxonomy" id="28088"/>
    <lineage>
        <taxon>Bacteria</taxon>
        <taxon>Pseudomonadati</taxon>
        <taxon>Pseudomonadota</taxon>
        <taxon>Gammaproteobacteria</taxon>
        <taxon>Legionellales</taxon>
        <taxon>Legionellaceae</taxon>
        <taxon>Legionella</taxon>
    </lineage>
</organism>
<dbReference type="CDD" id="cd00616">
    <property type="entry name" value="AHBA_syn"/>
    <property type="match status" value="1"/>
</dbReference>
<dbReference type="Pfam" id="PF01041">
    <property type="entry name" value="DegT_DnrJ_EryC1"/>
    <property type="match status" value="1"/>
</dbReference>
<dbReference type="PIRSF" id="PIRSF000390">
    <property type="entry name" value="PLP_StrS"/>
    <property type="match status" value="1"/>
</dbReference>
<feature type="modified residue" description="N6-(pyridoxal phosphate)lysine" evidence="4">
    <location>
        <position position="183"/>
    </location>
</feature>
<dbReference type="GO" id="GO:0099620">
    <property type="term" value="F:UDP-4-amino-4-deoxy-L-arabinose aminotransferase"/>
    <property type="evidence" value="ECO:0007669"/>
    <property type="project" value="UniProtKB-EC"/>
</dbReference>
<evidence type="ECO:0000256" key="4">
    <source>
        <dbReference type="PIRSR" id="PIRSR000390-2"/>
    </source>
</evidence>
<dbReference type="GO" id="GO:0019180">
    <property type="term" value="F:dTDP-4-amino-4,6-dideoxygalactose transaminase activity"/>
    <property type="evidence" value="ECO:0007669"/>
    <property type="project" value="TreeGrafter"/>
</dbReference>
<dbReference type="PANTHER" id="PTHR30244">
    <property type="entry name" value="TRANSAMINASE"/>
    <property type="match status" value="1"/>
</dbReference>